<evidence type="ECO:0000313" key="4">
    <source>
        <dbReference type="EMBL" id="SHE46154.1"/>
    </source>
</evidence>
<dbReference type="InterPro" id="IPR007041">
    <property type="entry name" value="Arg_succinylTrfase_AstA/AruG"/>
</dbReference>
<keyword evidence="5" id="KW-1185">Reference proteome</keyword>
<keyword evidence="3" id="KW-0012">Acyltransferase</keyword>
<dbReference type="GO" id="GO:0008791">
    <property type="term" value="F:arginine N-succinyltransferase activity"/>
    <property type="evidence" value="ECO:0007669"/>
    <property type="project" value="InterPro"/>
</dbReference>
<organism evidence="4 5">
    <name type="scientific">Vibrio gazogenes DSM 21264 = NBRC 103151</name>
    <dbReference type="NCBI Taxonomy" id="1123492"/>
    <lineage>
        <taxon>Bacteria</taxon>
        <taxon>Pseudomonadati</taxon>
        <taxon>Pseudomonadota</taxon>
        <taxon>Gammaproteobacteria</taxon>
        <taxon>Vibrionales</taxon>
        <taxon>Vibrionaceae</taxon>
        <taxon>Vibrio</taxon>
    </lineage>
</organism>
<gene>
    <name evidence="4" type="ORF">SAMN02745781_00362</name>
</gene>
<dbReference type="EMBL" id="FQUH01000001">
    <property type="protein sequence ID" value="SHE46154.1"/>
    <property type="molecule type" value="Genomic_DNA"/>
</dbReference>
<dbReference type="RefSeq" id="WP_072954812.1">
    <property type="nucleotide sequence ID" value="NZ_FQUH01000001.1"/>
</dbReference>
<proteinExistence type="predicted"/>
<evidence type="ECO:0000313" key="5">
    <source>
        <dbReference type="Proteomes" id="UP000184159"/>
    </source>
</evidence>
<evidence type="ECO:0000256" key="1">
    <source>
        <dbReference type="ARBA" id="ARBA00022503"/>
    </source>
</evidence>
<reference evidence="5" key="1">
    <citation type="submission" date="2016-11" db="EMBL/GenBank/DDBJ databases">
        <authorList>
            <person name="Varghese N."/>
            <person name="Submissions S."/>
        </authorList>
    </citation>
    <scope>NUCLEOTIDE SEQUENCE [LARGE SCALE GENOMIC DNA]</scope>
    <source>
        <strain evidence="5">DSM 21264</strain>
    </source>
</reference>
<dbReference type="AlphaFoldDB" id="A0A1M4TP34"/>
<protein>
    <submittedName>
        <fullName evidence="4">Arginine N-succinyltransferase</fullName>
    </submittedName>
</protein>
<name>A0A1M4TP34_VIBGA</name>
<dbReference type="NCBIfam" id="TIGR03243">
    <property type="entry name" value="arg_catab_AOST"/>
    <property type="match status" value="1"/>
</dbReference>
<accession>A0A1M4TP34</accession>
<keyword evidence="1" id="KW-0056">Arginine metabolism</keyword>
<sequence>MIIFRPAQLSDIQQIERLAHESGPMVYTLPAQRSHLIKKVERSIDSFRQAVFFPGEESYFFVLEETLTGQILGTGAINALAGYQEPFYALRNDVLIHSSRELKVHSRIHALTMTHDLSDHSQLCSFYVIPSLKNSLYPALITLGRLLFMSIHPERFTTDWLAVIPGVADEDGRAPFWEHVGRKFFRIDYNQVEYYNGTRDKTFIAELMPHHPLYVPLIHEEAQAVMGQVHPDALLQCGLLSDQGFEPDKYVEIFDAGPILTANRNTLDIWQHHKLCRVKVVESLPQRRKYLIGVSHETDFRAVMGEGWLEGSTLLLEPQTSQTLAISHSDGIDMENQIWCFPVSDKAETRL</sequence>
<keyword evidence="2 4" id="KW-0808">Transferase</keyword>
<dbReference type="InterPro" id="IPR016181">
    <property type="entry name" value="Acyl_CoA_acyltransferase"/>
</dbReference>
<dbReference type="PANTHER" id="PTHR30420">
    <property type="entry name" value="N-SUCCINYLARGININE DIHYDROLASE"/>
    <property type="match status" value="1"/>
</dbReference>
<dbReference type="Proteomes" id="UP000184159">
    <property type="component" value="Unassembled WGS sequence"/>
</dbReference>
<evidence type="ECO:0000256" key="2">
    <source>
        <dbReference type="ARBA" id="ARBA00022679"/>
    </source>
</evidence>
<dbReference type="SUPFAM" id="SSF55729">
    <property type="entry name" value="Acyl-CoA N-acyltransferases (Nat)"/>
    <property type="match status" value="1"/>
</dbReference>
<evidence type="ECO:0000256" key="3">
    <source>
        <dbReference type="ARBA" id="ARBA00023315"/>
    </source>
</evidence>
<dbReference type="GO" id="GO:0006527">
    <property type="term" value="P:L-arginine catabolic process"/>
    <property type="evidence" value="ECO:0007669"/>
    <property type="project" value="InterPro"/>
</dbReference>
<dbReference type="PANTHER" id="PTHR30420:SF1">
    <property type="entry name" value="ARGININE N-SUCCINYLTRANSFERASE"/>
    <property type="match status" value="1"/>
</dbReference>
<dbReference type="Pfam" id="PF04958">
    <property type="entry name" value="AstA"/>
    <property type="match status" value="1"/>
</dbReference>